<organism evidence="3 4">
    <name type="scientific">Trichonephila clavipes</name>
    <name type="common">Golden silk orbweaver</name>
    <name type="synonym">Nephila clavipes</name>
    <dbReference type="NCBI Taxonomy" id="2585209"/>
    <lineage>
        <taxon>Eukaryota</taxon>
        <taxon>Metazoa</taxon>
        <taxon>Ecdysozoa</taxon>
        <taxon>Arthropoda</taxon>
        <taxon>Chelicerata</taxon>
        <taxon>Arachnida</taxon>
        <taxon>Araneae</taxon>
        <taxon>Araneomorphae</taxon>
        <taxon>Entelegynae</taxon>
        <taxon>Araneoidea</taxon>
        <taxon>Nephilidae</taxon>
        <taxon>Trichonephila</taxon>
    </lineage>
</organism>
<comment type="caution">
    <text evidence="3">The sequence shown here is derived from an EMBL/GenBank/DDBJ whole genome shotgun (WGS) entry which is preliminary data.</text>
</comment>
<keyword evidence="4" id="KW-1185">Reference proteome</keyword>
<name>A0A8X6RBB3_TRICX</name>
<dbReference type="GO" id="GO:0005634">
    <property type="term" value="C:nucleus"/>
    <property type="evidence" value="ECO:0007669"/>
    <property type="project" value="UniProtKB-SubCell"/>
</dbReference>
<reference evidence="3" key="1">
    <citation type="submission" date="2020-08" db="EMBL/GenBank/DDBJ databases">
        <title>Multicomponent nature underlies the extraordinary mechanical properties of spider dragline silk.</title>
        <authorList>
            <person name="Kono N."/>
            <person name="Nakamura H."/>
            <person name="Mori M."/>
            <person name="Yoshida Y."/>
            <person name="Ohtoshi R."/>
            <person name="Malay A.D."/>
            <person name="Moran D.A.P."/>
            <person name="Tomita M."/>
            <person name="Numata K."/>
            <person name="Arakawa K."/>
        </authorList>
    </citation>
    <scope>NUCLEOTIDE SEQUENCE</scope>
</reference>
<dbReference type="InterPro" id="IPR002492">
    <property type="entry name" value="Transposase_Tc1-like"/>
</dbReference>
<accession>A0A8X6RBB3</accession>
<evidence type="ECO:0000313" key="3">
    <source>
        <dbReference type="EMBL" id="GFX90955.1"/>
    </source>
</evidence>
<dbReference type="Proteomes" id="UP000887159">
    <property type="component" value="Unassembled WGS sequence"/>
</dbReference>
<gene>
    <name evidence="3" type="primary">X975_01565</name>
    <name evidence="3" type="ORF">TNCV_3167861</name>
</gene>
<dbReference type="AlphaFoldDB" id="A0A8X6RBB3"/>
<evidence type="ECO:0000256" key="1">
    <source>
        <dbReference type="ARBA" id="ARBA00004123"/>
    </source>
</evidence>
<sequence>MSTMSQRSNLTDSEAWRVVGRIWNRFLETGSAGRRPGQGRRWATTPNEDRLVLTARRHRNMNATRLQQHLRSATGTTVSTQTVRNRLHGVGLYARRSLAYFHLEGRGSRNNPAFVHESVILGGGGVLVYGGISIDGRTDIYIIRDGPLTARRYRDEILRPIVVPYAAEIGDDFILMDDNCRPPRANLVEDFRFEEGIVRMEWPACFPDRDPIEHVWDALGRRVAGHQPPPQTLQELERALLEEWDRIPQLVINSLIDSMPQRSSVVLSLNSRNAGHEYLTLTSRLPKEVGEKQLTHHAISATIRPTDLKFGKYVFVVVVE</sequence>
<dbReference type="EMBL" id="BMAU01021105">
    <property type="protein sequence ID" value="GFX90955.1"/>
    <property type="molecule type" value="Genomic_DNA"/>
</dbReference>
<dbReference type="GO" id="GO:0006313">
    <property type="term" value="P:DNA transposition"/>
    <property type="evidence" value="ECO:0007669"/>
    <property type="project" value="InterPro"/>
</dbReference>
<feature type="domain" description="Transposase Tc1-like" evidence="2">
    <location>
        <begin position="49"/>
        <end position="97"/>
    </location>
</feature>
<dbReference type="Gene3D" id="3.30.420.10">
    <property type="entry name" value="Ribonuclease H-like superfamily/Ribonuclease H"/>
    <property type="match status" value="1"/>
</dbReference>
<dbReference type="SUPFAM" id="SSF46689">
    <property type="entry name" value="Homeodomain-like"/>
    <property type="match status" value="1"/>
</dbReference>
<dbReference type="InterPro" id="IPR009057">
    <property type="entry name" value="Homeodomain-like_sf"/>
</dbReference>
<dbReference type="GO" id="GO:0003677">
    <property type="term" value="F:DNA binding"/>
    <property type="evidence" value="ECO:0007669"/>
    <property type="project" value="InterPro"/>
</dbReference>
<evidence type="ECO:0000313" key="4">
    <source>
        <dbReference type="Proteomes" id="UP000887159"/>
    </source>
</evidence>
<proteinExistence type="predicted"/>
<dbReference type="GO" id="GO:0015074">
    <property type="term" value="P:DNA integration"/>
    <property type="evidence" value="ECO:0007669"/>
    <property type="project" value="InterPro"/>
</dbReference>
<comment type="subcellular location">
    <subcellularLocation>
        <location evidence="1">Nucleus</location>
    </subcellularLocation>
</comment>
<dbReference type="Pfam" id="PF01498">
    <property type="entry name" value="HTH_Tnp_Tc3_2"/>
    <property type="match status" value="1"/>
</dbReference>
<evidence type="ECO:0000259" key="2">
    <source>
        <dbReference type="Pfam" id="PF01498"/>
    </source>
</evidence>
<dbReference type="InterPro" id="IPR036397">
    <property type="entry name" value="RNaseH_sf"/>
</dbReference>
<protein>
    <submittedName>
        <fullName evidence="3">Transposable element Tcb2 transposase</fullName>
    </submittedName>
</protein>